<organism evidence="2 3">
    <name type="scientific">Eremothecium sinecaudum</name>
    <dbReference type="NCBI Taxonomy" id="45286"/>
    <lineage>
        <taxon>Eukaryota</taxon>
        <taxon>Fungi</taxon>
        <taxon>Dikarya</taxon>
        <taxon>Ascomycota</taxon>
        <taxon>Saccharomycotina</taxon>
        <taxon>Saccharomycetes</taxon>
        <taxon>Saccharomycetales</taxon>
        <taxon>Saccharomycetaceae</taxon>
        <taxon>Eremothecium</taxon>
    </lineage>
</organism>
<dbReference type="Pfam" id="PF13041">
    <property type="entry name" value="PPR_2"/>
    <property type="match status" value="1"/>
</dbReference>
<dbReference type="Gene3D" id="1.25.40.10">
    <property type="entry name" value="Tetratricopeptide repeat domain"/>
    <property type="match status" value="1"/>
</dbReference>
<protein>
    <submittedName>
        <fullName evidence="2">HCL043Cp</fullName>
    </submittedName>
</protein>
<dbReference type="GO" id="GO:0005739">
    <property type="term" value="C:mitochondrion"/>
    <property type="evidence" value="ECO:0007669"/>
    <property type="project" value="UniProtKB-SubCell"/>
</dbReference>
<evidence type="ECO:0000313" key="2">
    <source>
        <dbReference type="EMBL" id="AMD20108.1"/>
    </source>
</evidence>
<reference evidence="2 3" key="1">
    <citation type="submission" date="2016-01" db="EMBL/GenBank/DDBJ databases">
        <title>Genome sequence of the yeast Holleya sinecauda.</title>
        <authorList>
            <person name="Dietrich F.S."/>
        </authorList>
    </citation>
    <scope>NUCLEOTIDE SEQUENCE [LARGE SCALE GENOMIC DNA]</scope>
    <source>
        <strain evidence="2 3">ATCC 58844</strain>
    </source>
</reference>
<dbReference type="InterPro" id="IPR011990">
    <property type="entry name" value="TPR-like_helical_dom_sf"/>
</dbReference>
<keyword evidence="3" id="KW-1185">Reference proteome</keyword>
<dbReference type="Proteomes" id="UP000243052">
    <property type="component" value="Chromosome iii"/>
</dbReference>
<dbReference type="EMBL" id="CP014243">
    <property type="protein sequence ID" value="AMD20108.1"/>
    <property type="molecule type" value="Genomic_DNA"/>
</dbReference>
<dbReference type="AlphaFoldDB" id="A0A0X8HRH8"/>
<dbReference type="GeneID" id="28723341"/>
<evidence type="ECO:0000256" key="1">
    <source>
        <dbReference type="ARBA" id="ARBA00004173"/>
    </source>
</evidence>
<evidence type="ECO:0000313" key="3">
    <source>
        <dbReference type="Proteomes" id="UP000243052"/>
    </source>
</evidence>
<accession>A0A0X8HRH8</accession>
<dbReference type="OrthoDB" id="185373at2759"/>
<comment type="subcellular location">
    <subcellularLocation>
        <location evidence="1">Mitochondrion</location>
    </subcellularLocation>
</comment>
<proteinExistence type="predicted"/>
<dbReference type="InterPro" id="IPR002885">
    <property type="entry name" value="PPR_rpt"/>
</dbReference>
<sequence>MFGLRSLNKTLPFKSYLSKGPRIKQRLNNVIRLQLPNNSKVLAKPSKKHNGRIKRATEFKSSKKLQSSGRSFDDNFERLKETKSKDYIYTALGVSGNQLKDSKLVALDVMKLCKKKELHKALMLTKLANRRGAVAMNYLMEFYMRQLQDGKSAIDLYNYRKKWGIPITDATNTILFSGLAKLQRPLSKALTNTVFEIIKGLITTSQMNIITLNAAFNCLLNSSNPEYVFKALKLKSSNLVLDEISYEMLLRAALFIRNDFEAIDQANAVIKSVPKELVTNRILFHYINVWNMRDNPDLSRTALNLIHRFYNCGGLNRPPKAPAIARIPNFEEWSIRSKLSLDDHICALMLENYFKRKLWNKVDEHFNYLRDQDPSCLNEKAYLYAIKVRAIEKPATCIPYSLELYRELHIKQKAVSKSVLLAVYESMARQLEKKSIQNNKTNLNTTLKTIHSFVTQYDSLKINGTVVLNIRSWYAYLKLLSYFKKSKADLIHPERLEAIVTLFISSFENSALNLQLSNKELKNSASYTTFVYREIIRFCENFTKNARPDSTSRILEFKSMLQEQHRKLRLEI</sequence>
<gene>
    <name evidence="2" type="ORF">AW171_hschr31978</name>
</gene>
<name>A0A0X8HRH8_9SACH</name>
<dbReference type="RefSeq" id="XP_017987104.1">
    <property type="nucleotide sequence ID" value="XM_018131008.1"/>
</dbReference>